<dbReference type="Gene3D" id="3.20.20.80">
    <property type="entry name" value="Glycosidases"/>
    <property type="match status" value="1"/>
</dbReference>
<dbReference type="InterPro" id="IPR017853">
    <property type="entry name" value="GH"/>
</dbReference>
<sequence length="241" mass="26261">MRTIVKPHVWIAGHWAGEVAMRDPADWRRWFAAYSAHLGELATLAGGEGADVLMIGTELAQTSHHPAWLDVIVRARSLFPGTLSYTAHGPDEAGRVPFWAALDAVSVSLYPVLGEGGDRPAWHHAMAAALQRSQVAAHKVQKPLWIAEFGLRSARGATLRPWESAEERVAAPDGPLQAAVIEAWLEEARRAGVGAELVWRWFTDPAAGGSGDTDFTVQNKPAEAVLRRCWLRALFDRPGSP</sequence>
<evidence type="ECO:0000313" key="1">
    <source>
        <dbReference type="EMBL" id="MCJ2188868.1"/>
    </source>
</evidence>
<dbReference type="EMBL" id="JALHLG010000050">
    <property type="protein sequence ID" value="MCJ2188868.1"/>
    <property type="molecule type" value="Genomic_DNA"/>
</dbReference>
<dbReference type="Proteomes" id="UP001202281">
    <property type="component" value="Unassembled WGS sequence"/>
</dbReference>
<dbReference type="CDD" id="cd19608">
    <property type="entry name" value="GH113_mannanase-like"/>
    <property type="match status" value="1"/>
</dbReference>
<accession>A0ABT0BVF7</accession>
<proteinExistence type="predicted"/>
<comment type="caution">
    <text evidence="1">The sequence shown here is derived from an EMBL/GenBank/DDBJ whole genome shotgun (WGS) entry which is preliminary data.</text>
</comment>
<evidence type="ECO:0000313" key="2">
    <source>
        <dbReference type="Proteomes" id="UP001202281"/>
    </source>
</evidence>
<dbReference type="SUPFAM" id="SSF51445">
    <property type="entry name" value="(Trans)glycosidases"/>
    <property type="match status" value="1"/>
</dbReference>
<gene>
    <name evidence="1" type="ORF">MTR66_18865</name>
</gene>
<dbReference type="InterPro" id="IPR055151">
    <property type="entry name" value="GH113"/>
</dbReference>
<organism evidence="1 2">
    <name type="scientific">Novosphingobium beihaiensis</name>
    <dbReference type="NCBI Taxonomy" id="2930389"/>
    <lineage>
        <taxon>Bacteria</taxon>
        <taxon>Pseudomonadati</taxon>
        <taxon>Pseudomonadota</taxon>
        <taxon>Alphaproteobacteria</taxon>
        <taxon>Sphingomonadales</taxon>
        <taxon>Sphingomonadaceae</taxon>
        <taxon>Novosphingobium</taxon>
    </lineage>
</organism>
<keyword evidence="2" id="KW-1185">Reference proteome</keyword>
<protein>
    <submittedName>
        <fullName evidence="1">Uncharacterized protein</fullName>
    </submittedName>
</protein>
<dbReference type="Pfam" id="PF22612">
    <property type="entry name" value="GH113"/>
    <property type="match status" value="1"/>
</dbReference>
<name>A0ABT0BVF7_9SPHN</name>
<reference evidence="1 2" key="1">
    <citation type="submission" date="2022-04" db="EMBL/GenBank/DDBJ databases">
        <title>Identification of a novel bacterium isolated from mangrove sediments.</title>
        <authorList>
            <person name="Pan X."/>
        </authorList>
    </citation>
    <scope>NUCLEOTIDE SEQUENCE [LARGE SCALE GENOMIC DNA]</scope>
    <source>
        <strain evidence="1 2">B2638</strain>
    </source>
</reference>